<dbReference type="CDD" id="cd11586">
    <property type="entry name" value="VbhA_like"/>
    <property type="match status" value="1"/>
</dbReference>
<reference evidence="3" key="2">
    <citation type="submission" date="2016-10" db="EMBL/GenBank/DDBJ databases">
        <authorList>
            <person name="Varghese N."/>
            <person name="Submissions S."/>
        </authorList>
    </citation>
    <scope>NUCLEOTIDE SEQUENCE [LARGE SCALE GENOMIC DNA]</scope>
    <source>
        <strain evidence="3">DSM 1551</strain>
    </source>
</reference>
<evidence type="ECO:0008006" key="5">
    <source>
        <dbReference type="Google" id="ProtNLM"/>
    </source>
</evidence>
<gene>
    <name evidence="1" type="ORF">IMSAGC017_00911</name>
    <name evidence="2" type="ORF">SAMN04489758_105106</name>
</gene>
<evidence type="ECO:0000313" key="1">
    <source>
        <dbReference type="EMBL" id="GFI40872.1"/>
    </source>
</evidence>
<dbReference type="GeneID" id="78287827"/>
<name>A0A1I0DD68_9FIRM</name>
<dbReference type="OrthoDB" id="9866756at2"/>
<evidence type="ECO:0000313" key="4">
    <source>
        <dbReference type="Proteomes" id="UP000490821"/>
    </source>
</evidence>
<protein>
    <recommendedName>
        <fullName evidence="5">Antitoxin VbhA domain-containing protein</fullName>
    </recommendedName>
</protein>
<dbReference type="EMBL" id="FOIN01000005">
    <property type="protein sequence ID" value="SET29485.1"/>
    <property type="molecule type" value="Genomic_DNA"/>
</dbReference>
<dbReference type="AlphaFoldDB" id="A0A1I0DD68"/>
<dbReference type="EMBL" id="BLMI01000101">
    <property type="protein sequence ID" value="GFI40872.1"/>
    <property type="molecule type" value="Genomic_DNA"/>
</dbReference>
<keyword evidence="3" id="KW-1185">Reference proteome</keyword>
<accession>A0A1I0DD68</accession>
<sequence length="61" mass="7064">MDQLDEMKKRRKAVNNALGILLTATDLPNEKYLKALDDFVLGKITLEELDQKVHKLEYIYG</sequence>
<evidence type="ECO:0000313" key="3">
    <source>
        <dbReference type="Proteomes" id="UP000198558"/>
    </source>
</evidence>
<dbReference type="Proteomes" id="UP000198558">
    <property type="component" value="Unassembled WGS sequence"/>
</dbReference>
<reference evidence="2" key="1">
    <citation type="submission" date="2016-10" db="EMBL/GenBank/DDBJ databases">
        <authorList>
            <person name="de Groot N.N."/>
        </authorList>
    </citation>
    <scope>NUCLEOTIDE SEQUENCE [LARGE SCALE GENOMIC DNA]</scope>
    <source>
        <strain evidence="2">DSM 1551</strain>
    </source>
</reference>
<dbReference type="Proteomes" id="UP000490821">
    <property type="component" value="Unassembled WGS sequence"/>
</dbReference>
<organism evidence="2 3">
    <name type="scientific">Thomasclavelia cocleata</name>
    <dbReference type="NCBI Taxonomy" id="69824"/>
    <lineage>
        <taxon>Bacteria</taxon>
        <taxon>Bacillati</taxon>
        <taxon>Bacillota</taxon>
        <taxon>Erysipelotrichia</taxon>
        <taxon>Erysipelotrichales</taxon>
        <taxon>Coprobacillaceae</taxon>
        <taxon>Thomasclavelia</taxon>
    </lineage>
</organism>
<dbReference type="InterPro" id="IPR033788">
    <property type="entry name" value="VbhA-like"/>
</dbReference>
<evidence type="ECO:0000313" key="2">
    <source>
        <dbReference type="EMBL" id="SET29485.1"/>
    </source>
</evidence>
<dbReference type="RefSeq" id="WP_092352737.1">
    <property type="nucleotide sequence ID" value="NZ_BLMI01000101.1"/>
</dbReference>
<reference evidence="1 4" key="3">
    <citation type="journal article" date="2020" name="Microbiome">
        <title>Single-cell genomics of uncultured bacteria reveals dietary fiber responders in the mouse gut microbiota.</title>
        <authorList>
            <person name="Chijiiwa R."/>
            <person name="Hosokawa M."/>
            <person name="Kogawa M."/>
            <person name="Nishikawa Y."/>
            <person name="Ide K."/>
            <person name="Sakanashi C."/>
            <person name="Takahashi K."/>
            <person name="Takeyama H."/>
        </authorList>
    </citation>
    <scope>NUCLEOTIDE SEQUENCE [LARGE SCALE GENOMIC DNA]</scope>
    <source>
        <strain evidence="1">IMSAGC_017</strain>
    </source>
</reference>
<proteinExistence type="predicted"/>